<feature type="compositionally biased region" description="Polar residues" evidence="1">
    <location>
        <begin position="1"/>
        <end position="17"/>
    </location>
</feature>
<sequence>MTRQGRSADPANTQTALLVQPEESSYPSSDDPAAAYADALNERHKRGPSH</sequence>
<name>A0AB39LX90_9ACTN</name>
<dbReference type="RefSeq" id="WP_369186101.1">
    <property type="nucleotide sequence ID" value="NZ_CP163431.1"/>
</dbReference>
<dbReference type="AlphaFoldDB" id="A0AB39LX90"/>
<organism evidence="2">
    <name type="scientific">Streptomyces sp. R08</name>
    <dbReference type="NCBI Taxonomy" id="3238624"/>
    <lineage>
        <taxon>Bacteria</taxon>
        <taxon>Bacillati</taxon>
        <taxon>Actinomycetota</taxon>
        <taxon>Actinomycetes</taxon>
        <taxon>Kitasatosporales</taxon>
        <taxon>Streptomycetaceae</taxon>
        <taxon>Streptomyces</taxon>
    </lineage>
</organism>
<evidence type="ECO:0000256" key="1">
    <source>
        <dbReference type="SAM" id="MobiDB-lite"/>
    </source>
</evidence>
<dbReference type="EMBL" id="CP163431">
    <property type="protein sequence ID" value="XDP98711.1"/>
    <property type="molecule type" value="Genomic_DNA"/>
</dbReference>
<reference evidence="2" key="1">
    <citation type="submission" date="2024-07" db="EMBL/GenBank/DDBJ databases">
        <authorList>
            <person name="Yu S.T."/>
        </authorList>
    </citation>
    <scope>NUCLEOTIDE SEQUENCE</scope>
    <source>
        <strain evidence="2">R08</strain>
    </source>
</reference>
<evidence type="ECO:0000313" key="2">
    <source>
        <dbReference type="EMBL" id="XDP98711.1"/>
    </source>
</evidence>
<feature type="region of interest" description="Disordered" evidence="1">
    <location>
        <begin position="1"/>
        <end position="50"/>
    </location>
</feature>
<gene>
    <name evidence="2" type="ORF">AB5J58_00170</name>
</gene>
<accession>A0AB39LX90</accession>
<protein>
    <submittedName>
        <fullName evidence="2">Uncharacterized protein</fullName>
    </submittedName>
</protein>
<proteinExistence type="predicted"/>
<feature type="compositionally biased region" description="Low complexity" evidence="1">
    <location>
        <begin position="21"/>
        <end position="39"/>
    </location>
</feature>